<keyword evidence="3" id="KW-1185">Reference proteome</keyword>
<dbReference type="InterPro" id="IPR017451">
    <property type="entry name" value="F-box-assoc_interact_dom"/>
</dbReference>
<comment type="caution">
    <text evidence="2">The sequence shown here is derived from an EMBL/GenBank/DDBJ whole genome shotgun (WGS) entry which is preliminary data.</text>
</comment>
<dbReference type="Proteomes" id="UP000467841">
    <property type="component" value="Unassembled WGS sequence"/>
</dbReference>
<accession>A0A6D2KQU1</accession>
<dbReference type="Pfam" id="PF07734">
    <property type="entry name" value="FBA_1"/>
    <property type="match status" value="2"/>
</dbReference>
<dbReference type="EMBL" id="CACVBM020001762">
    <property type="protein sequence ID" value="CAA7059233.1"/>
    <property type="molecule type" value="Genomic_DNA"/>
</dbReference>
<dbReference type="InterPro" id="IPR006527">
    <property type="entry name" value="F-box-assoc_dom_typ1"/>
</dbReference>
<name>A0A6D2KQU1_9BRAS</name>
<evidence type="ECO:0000313" key="2">
    <source>
        <dbReference type="EMBL" id="CAA7059233.1"/>
    </source>
</evidence>
<proteinExistence type="predicted"/>
<gene>
    <name evidence="2" type="ORF">MERR_LOCUS46469</name>
</gene>
<dbReference type="AlphaFoldDB" id="A0A6D2KQU1"/>
<dbReference type="NCBIfam" id="TIGR01640">
    <property type="entry name" value="F_box_assoc_1"/>
    <property type="match status" value="1"/>
</dbReference>
<reference evidence="2" key="1">
    <citation type="submission" date="2020-01" db="EMBL/GenBank/DDBJ databases">
        <authorList>
            <person name="Mishra B."/>
        </authorList>
    </citation>
    <scope>NUCLEOTIDE SEQUENCE [LARGE SCALE GENOMIC DNA]</scope>
</reference>
<evidence type="ECO:0000313" key="3">
    <source>
        <dbReference type="Proteomes" id="UP000467841"/>
    </source>
</evidence>
<protein>
    <recommendedName>
        <fullName evidence="1">F-box associated beta-propeller type 1 domain-containing protein</fullName>
    </recommendedName>
</protein>
<feature type="domain" description="F-box associated beta-propeller type 1" evidence="1">
    <location>
        <begin position="16"/>
        <end position="131"/>
    </location>
</feature>
<feature type="domain" description="F-box associated beta-propeller type 1" evidence="1">
    <location>
        <begin position="283"/>
        <end position="404"/>
    </location>
</feature>
<sequence>MYIGKTTAVKEGELRMAVLMDYTLSLVSIFIDGDHPFTNPQGKLSCLDEQVKISQVFHCEGLLLCILEEDDPKVVVWNPYLGQTRSIESRYSHRPHGWESWDRFSYALGYEDKKSCRKLKFLRFIDKSYDKVSNSGYILASNLKPIGNRGHHLKRGQLWEQHPRSGPECGTFIINTPPHAQRSSSEAWAIVGTTSTGWPRIDCSDTMTNLIEGISLEYSSMWLHGLHFINGLQWPTILGSPCSPRYLQYSPARQRWTRNAKSAVTMRNTYVVDNHVEDGNTRNTYWPASQRNSEDELDDHIICFDFTSERFGPLLRLPFDAGDDDYVTLSCVREEKLAVSLTHNEVKPYEIDIWISTKIEAELEVLWSKFLTVDTAPNFYMIPRKSFFIDDEKKVVMGLEDYHKTFNILERMATLENWISENVPTETVGNMHALMFQV</sequence>
<evidence type="ECO:0000259" key="1">
    <source>
        <dbReference type="Pfam" id="PF07734"/>
    </source>
</evidence>
<organism evidence="2 3">
    <name type="scientific">Microthlaspi erraticum</name>
    <dbReference type="NCBI Taxonomy" id="1685480"/>
    <lineage>
        <taxon>Eukaryota</taxon>
        <taxon>Viridiplantae</taxon>
        <taxon>Streptophyta</taxon>
        <taxon>Embryophyta</taxon>
        <taxon>Tracheophyta</taxon>
        <taxon>Spermatophyta</taxon>
        <taxon>Magnoliopsida</taxon>
        <taxon>eudicotyledons</taxon>
        <taxon>Gunneridae</taxon>
        <taxon>Pentapetalae</taxon>
        <taxon>rosids</taxon>
        <taxon>malvids</taxon>
        <taxon>Brassicales</taxon>
        <taxon>Brassicaceae</taxon>
        <taxon>Coluteocarpeae</taxon>
        <taxon>Microthlaspi</taxon>
    </lineage>
</organism>